<dbReference type="InterPro" id="IPR049712">
    <property type="entry name" value="Poly_export"/>
</dbReference>
<dbReference type="Proteomes" id="UP001215231">
    <property type="component" value="Chromosome"/>
</dbReference>
<dbReference type="Gene3D" id="3.10.560.10">
    <property type="entry name" value="Outer membrane lipoprotein wza domain like"/>
    <property type="match status" value="1"/>
</dbReference>
<gene>
    <name evidence="4" type="ORF">H3N35_04780</name>
</gene>
<evidence type="ECO:0000256" key="1">
    <source>
        <dbReference type="ARBA" id="ARBA00022729"/>
    </source>
</evidence>
<evidence type="ECO:0000313" key="5">
    <source>
        <dbReference type="Proteomes" id="UP001215231"/>
    </source>
</evidence>
<keyword evidence="5" id="KW-1185">Reference proteome</keyword>
<dbReference type="Pfam" id="PF10531">
    <property type="entry name" value="SLBB"/>
    <property type="match status" value="1"/>
</dbReference>
<dbReference type="RefSeq" id="WP_420794511.1">
    <property type="nucleotide sequence ID" value="NZ_CP059693.1"/>
</dbReference>
<dbReference type="InterPro" id="IPR019554">
    <property type="entry name" value="Soluble_ligand-bd"/>
</dbReference>
<organism evidence="4 5">
    <name type="scientific">Thalassomonas haliotis</name>
    <dbReference type="NCBI Taxonomy" id="485448"/>
    <lineage>
        <taxon>Bacteria</taxon>
        <taxon>Pseudomonadati</taxon>
        <taxon>Pseudomonadota</taxon>
        <taxon>Gammaproteobacteria</taxon>
        <taxon>Alteromonadales</taxon>
        <taxon>Colwelliaceae</taxon>
        <taxon>Thalassomonas</taxon>
    </lineage>
</organism>
<proteinExistence type="predicted"/>
<accession>A0ABY7VKY7</accession>
<reference evidence="4 5" key="1">
    <citation type="journal article" date="2022" name="Mar. Drugs">
        <title>Bioassay-Guided Fractionation Leads to the Detection of Cholic Acid Generated by the Rare Thalassomonas sp.</title>
        <authorList>
            <person name="Pheiffer F."/>
            <person name="Schneider Y.K."/>
            <person name="Hansen E.H."/>
            <person name="Andersen J.H."/>
            <person name="Isaksson J."/>
            <person name="Busche T."/>
            <person name="R C."/>
            <person name="Kalinowski J."/>
            <person name="Zyl L.V."/>
            <person name="Trindade M."/>
        </authorList>
    </citation>
    <scope>NUCLEOTIDE SEQUENCE [LARGE SCALE GENOMIC DNA]</scope>
    <source>
        <strain evidence="4 5">A5K-61T</strain>
    </source>
</reference>
<name>A0ABY7VKY7_9GAMM</name>
<evidence type="ECO:0000313" key="4">
    <source>
        <dbReference type="EMBL" id="WDE14404.1"/>
    </source>
</evidence>
<feature type="domain" description="Polysaccharide export protein N-terminal" evidence="2">
    <location>
        <begin position="21"/>
        <end position="95"/>
    </location>
</feature>
<evidence type="ECO:0000259" key="2">
    <source>
        <dbReference type="Pfam" id="PF02563"/>
    </source>
</evidence>
<evidence type="ECO:0000259" key="3">
    <source>
        <dbReference type="Pfam" id="PF10531"/>
    </source>
</evidence>
<dbReference type="PANTHER" id="PTHR33619">
    <property type="entry name" value="POLYSACCHARIDE EXPORT PROTEIN GFCE-RELATED"/>
    <property type="match status" value="1"/>
</dbReference>
<keyword evidence="1" id="KW-0732">Signal</keyword>
<dbReference type="EMBL" id="CP059693">
    <property type="protein sequence ID" value="WDE14404.1"/>
    <property type="molecule type" value="Genomic_DNA"/>
</dbReference>
<dbReference type="InterPro" id="IPR003715">
    <property type="entry name" value="Poly_export_N"/>
</dbReference>
<sequence>MLTRAAGLGLLLSTGFADASARDDYLLAPGDKIEITVFGQKDLSMAALLGKSGKISYPFLGEVIVAGLSITQLENTILKGLKQGYLINPSVYAQVVEYRPFYIHGEVEKPGAYPFHPGLTVNQAVALAGGFTERASHEKIQLLKEGKQSRPAVVPLTYSVSAGDTITVQQRFF</sequence>
<feature type="domain" description="Soluble ligand binding" evidence="3">
    <location>
        <begin position="101"/>
        <end position="146"/>
    </location>
</feature>
<dbReference type="PANTHER" id="PTHR33619:SF3">
    <property type="entry name" value="POLYSACCHARIDE EXPORT PROTEIN GFCE-RELATED"/>
    <property type="match status" value="1"/>
</dbReference>
<dbReference type="Pfam" id="PF02563">
    <property type="entry name" value="Poly_export"/>
    <property type="match status" value="1"/>
</dbReference>
<protein>
    <submittedName>
        <fullName evidence="4">Polysaccharide export protein</fullName>
    </submittedName>
</protein>